<protein>
    <recommendedName>
        <fullName evidence="3">DNA alkylation repair protein</fullName>
    </recommendedName>
</protein>
<dbReference type="Gene3D" id="1.25.10.90">
    <property type="match status" value="1"/>
</dbReference>
<evidence type="ECO:0008006" key="3">
    <source>
        <dbReference type="Google" id="ProtNLM"/>
    </source>
</evidence>
<dbReference type="CDD" id="cd06561">
    <property type="entry name" value="AlkD_like"/>
    <property type="match status" value="1"/>
</dbReference>
<proteinExistence type="predicted"/>
<gene>
    <name evidence="1" type="ORF">US68_C0008G0061</name>
</gene>
<dbReference type="PANTHER" id="PTHR34070:SF1">
    <property type="entry name" value="DNA ALKYLATION REPAIR PROTEIN"/>
    <property type="match status" value="1"/>
</dbReference>
<dbReference type="InterPro" id="IPR016024">
    <property type="entry name" value="ARM-type_fold"/>
</dbReference>
<dbReference type="Proteomes" id="UP000034231">
    <property type="component" value="Unassembled WGS sequence"/>
</dbReference>
<comment type="caution">
    <text evidence="1">The sequence shown here is derived from an EMBL/GenBank/DDBJ whole genome shotgun (WGS) entry which is preliminary data.</text>
</comment>
<accession>A0A0G0LC26</accession>
<dbReference type="SUPFAM" id="SSF48371">
    <property type="entry name" value="ARM repeat"/>
    <property type="match status" value="1"/>
</dbReference>
<dbReference type="EMBL" id="LBTX01000008">
    <property type="protein sequence ID" value="KKQ50176.1"/>
    <property type="molecule type" value="Genomic_DNA"/>
</dbReference>
<dbReference type="Pfam" id="PF08713">
    <property type="entry name" value="DNA_alkylation"/>
    <property type="match status" value="1"/>
</dbReference>
<sequence>MKITNKIHLEILKRLEKYRDSGDKKTNEWVQHYLGSNKPTLGIKTGEMIKMAKEITKENNFDKKSLVKLLDSLYSKATTFAEIDMAARLLGVLPKIRKELEPDNLNYWLNFTHGWAEDDLLCQSNFTSEEVLGNWNKWKKLLIKFSTDKNINKRRASMVLLTKALRESDDKKLSKLAFEQVEKLKGEKEILITKAVSWLLRALVKFHKEEVLEYLEINKESLPKIAYRETYKKATTGRKNG</sequence>
<dbReference type="PANTHER" id="PTHR34070">
    <property type="entry name" value="ARMADILLO-TYPE FOLD"/>
    <property type="match status" value="1"/>
</dbReference>
<name>A0A0G0LC26_9BACT</name>
<evidence type="ECO:0000313" key="2">
    <source>
        <dbReference type="Proteomes" id="UP000034231"/>
    </source>
</evidence>
<dbReference type="InterPro" id="IPR014825">
    <property type="entry name" value="DNA_alkylation"/>
</dbReference>
<reference evidence="1 2" key="1">
    <citation type="journal article" date="2015" name="Nature">
        <title>rRNA introns, odd ribosomes, and small enigmatic genomes across a large radiation of phyla.</title>
        <authorList>
            <person name="Brown C.T."/>
            <person name="Hug L.A."/>
            <person name="Thomas B.C."/>
            <person name="Sharon I."/>
            <person name="Castelle C.J."/>
            <person name="Singh A."/>
            <person name="Wilkins M.J."/>
            <person name="Williams K.H."/>
            <person name="Banfield J.F."/>
        </authorList>
    </citation>
    <scope>NUCLEOTIDE SEQUENCE [LARGE SCALE GENOMIC DNA]</scope>
</reference>
<evidence type="ECO:0000313" key="1">
    <source>
        <dbReference type="EMBL" id="KKQ50176.1"/>
    </source>
</evidence>
<dbReference type="AlphaFoldDB" id="A0A0G0LC26"/>
<organism evidence="1 2">
    <name type="scientific">Candidatus Shapirobacteria bacterium GW2011_GWE1_38_10</name>
    <dbReference type="NCBI Taxonomy" id="1618488"/>
    <lineage>
        <taxon>Bacteria</taxon>
        <taxon>Candidatus Shapironibacteriota</taxon>
    </lineage>
</organism>